<evidence type="ECO:0000313" key="2">
    <source>
        <dbReference type="Proteomes" id="UP000030748"/>
    </source>
</evidence>
<gene>
    <name evidence="1" type="ORF">MIMGU_mgv1a017557mg</name>
</gene>
<keyword evidence="2" id="KW-1185">Reference proteome</keyword>
<dbReference type="AlphaFoldDB" id="A0A022S1W2"/>
<evidence type="ECO:0000313" key="1">
    <source>
        <dbReference type="EMBL" id="EYU46757.1"/>
    </source>
</evidence>
<reference evidence="1 2" key="1">
    <citation type="journal article" date="2013" name="Proc. Natl. Acad. Sci. U.S.A.">
        <title>Fine-scale variation in meiotic recombination in Mimulus inferred from population shotgun sequencing.</title>
        <authorList>
            <person name="Hellsten U."/>
            <person name="Wright K.M."/>
            <person name="Jenkins J."/>
            <person name="Shu S."/>
            <person name="Yuan Y."/>
            <person name="Wessler S.R."/>
            <person name="Schmutz J."/>
            <person name="Willis J.H."/>
            <person name="Rokhsar D.S."/>
        </authorList>
    </citation>
    <scope>NUCLEOTIDE SEQUENCE [LARGE SCALE GENOMIC DNA]</scope>
    <source>
        <strain evidence="2">cv. DUN x IM62</strain>
    </source>
</reference>
<proteinExistence type="predicted"/>
<name>A0A022S1W2_ERYGU</name>
<organism evidence="1 2">
    <name type="scientific">Erythranthe guttata</name>
    <name type="common">Yellow monkey flower</name>
    <name type="synonym">Mimulus guttatus</name>
    <dbReference type="NCBI Taxonomy" id="4155"/>
    <lineage>
        <taxon>Eukaryota</taxon>
        <taxon>Viridiplantae</taxon>
        <taxon>Streptophyta</taxon>
        <taxon>Embryophyta</taxon>
        <taxon>Tracheophyta</taxon>
        <taxon>Spermatophyta</taxon>
        <taxon>Magnoliopsida</taxon>
        <taxon>eudicotyledons</taxon>
        <taxon>Gunneridae</taxon>
        <taxon>Pentapetalae</taxon>
        <taxon>asterids</taxon>
        <taxon>lamiids</taxon>
        <taxon>Lamiales</taxon>
        <taxon>Phrymaceae</taxon>
        <taxon>Erythranthe</taxon>
    </lineage>
</organism>
<accession>A0A022S1W2</accession>
<protein>
    <submittedName>
        <fullName evidence="1">Uncharacterized protein</fullName>
    </submittedName>
</protein>
<dbReference type="EMBL" id="KI630171">
    <property type="protein sequence ID" value="EYU46757.1"/>
    <property type="molecule type" value="Genomic_DNA"/>
</dbReference>
<sequence length="67" mass="8179">MWIVNALVVTQCRRKRNWTRILPSYQRSTYLTCLRIFLPNLTGETFVMSRLVCKRWLLSIIYIYMFT</sequence>
<dbReference type="Proteomes" id="UP000030748">
    <property type="component" value="Unassembled WGS sequence"/>
</dbReference>